<dbReference type="Proteomes" id="UP000028045">
    <property type="component" value="Unassembled WGS sequence"/>
</dbReference>
<feature type="transmembrane region" description="Helical" evidence="1">
    <location>
        <begin position="95"/>
        <end position="116"/>
    </location>
</feature>
<feature type="transmembrane region" description="Helical" evidence="1">
    <location>
        <begin position="206"/>
        <end position="225"/>
    </location>
</feature>
<dbReference type="PANTHER" id="PTHR35179:SF1">
    <property type="entry name" value="INTEGRAL MEMBRANE PROTEIN"/>
    <property type="match status" value="1"/>
</dbReference>
<feature type="transmembrane region" description="Helical" evidence="1">
    <location>
        <begin position="60"/>
        <end position="80"/>
    </location>
</feature>
<dbReference type="OrthoDB" id="3205825at2759"/>
<evidence type="ECO:0000256" key="1">
    <source>
        <dbReference type="SAM" id="Phobius"/>
    </source>
</evidence>
<keyword evidence="1" id="KW-1133">Transmembrane helix</keyword>
<keyword evidence="1" id="KW-0812">Transmembrane</keyword>
<accession>A0A084AR08</accession>
<proteinExistence type="predicted"/>
<feature type="transmembrane region" description="Helical" evidence="1">
    <location>
        <begin position="20"/>
        <end position="39"/>
    </location>
</feature>
<feature type="transmembrane region" description="Helical" evidence="1">
    <location>
        <begin position="168"/>
        <end position="186"/>
    </location>
</feature>
<sequence length="268" mass="30617">MPGTLIPPWFQRNEPNVDTLATASIIFGVSIGLAAAATIRTCRQTRKTWRRTHKVTTYVVLLWLELISSTIIAGVTWGYLRKHIEPSLWFYTGLILLWIFQTQCILQIIINRIALITVNKARIRRLKWAVFIVVLLINIAVACIWIPSRLQISTTYHDINEGWDRTEKALLAIIDVGLNLYFIYLVRSSLISLGLKRYVPLYRFNIAMIMISVAMDGLLIGMMSLPNTFLSVPGYFPAVDHSLKRTDTRAFTRLPTSSNFISSCIWQN</sequence>
<gene>
    <name evidence="2" type="ORF">S7711_04057</name>
</gene>
<dbReference type="EMBL" id="KL648604">
    <property type="protein sequence ID" value="KEY67737.1"/>
    <property type="molecule type" value="Genomic_DNA"/>
</dbReference>
<keyword evidence="3" id="KW-1185">Reference proteome</keyword>
<name>A0A084AR08_STACB</name>
<reference evidence="2 3" key="1">
    <citation type="journal article" date="2014" name="BMC Genomics">
        <title>Comparative genome sequencing reveals chemotype-specific gene clusters in the toxigenic black mold Stachybotrys.</title>
        <authorList>
            <person name="Semeiks J."/>
            <person name="Borek D."/>
            <person name="Otwinowski Z."/>
            <person name="Grishin N.V."/>
        </authorList>
    </citation>
    <scope>NUCLEOTIDE SEQUENCE [LARGE SCALE GENOMIC DNA]</scope>
    <source>
        <strain evidence="3">CBS 109288 / IBT 7711</strain>
    </source>
</reference>
<evidence type="ECO:0000313" key="3">
    <source>
        <dbReference type="Proteomes" id="UP000028045"/>
    </source>
</evidence>
<dbReference type="AlphaFoldDB" id="A0A084AR08"/>
<organism evidence="2 3">
    <name type="scientific">Stachybotrys chartarum (strain CBS 109288 / IBT 7711)</name>
    <name type="common">Toxic black mold</name>
    <name type="synonym">Stilbospora chartarum</name>
    <dbReference type="NCBI Taxonomy" id="1280523"/>
    <lineage>
        <taxon>Eukaryota</taxon>
        <taxon>Fungi</taxon>
        <taxon>Dikarya</taxon>
        <taxon>Ascomycota</taxon>
        <taxon>Pezizomycotina</taxon>
        <taxon>Sordariomycetes</taxon>
        <taxon>Hypocreomycetidae</taxon>
        <taxon>Hypocreales</taxon>
        <taxon>Stachybotryaceae</taxon>
        <taxon>Stachybotrys</taxon>
    </lineage>
</organism>
<feature type="transmembrane region" description="Helical" evidence="1">
    <location>
        <begin position="128"/>
        <end position="148"/>
    </location>
</feature>
<dbReference type="HOGENOM" id="CLU_041445_1_1_1"/>
<dbReference type="PANTHER" id="PTHR35179">
    <property type="entry name" value="PROTEIN CBG02620"/>
    <property type="match status" value="1"/>
</dbReference>
<protein>
    <submittedName>
        <fullName evidence="2">Uncharacterized protein</fullName>
    </submittedName>
</protein>
<keyword evidence="1" id="KW-0472">Membrane</keyword>
<evidence type="ECO:0000313" key="2">
    <source>
        <dbReference type="EMBL" id="KEY67737.1"/>
    </source>
</evidence>